<dbReference type="Pfam" id="PF00313">
    <property type="entry name" value="CSD"/>
    <property type="match status" value="1"/>
</dbReference>
<reference evidence="3 4" key="1">
    <citation type="submission" date="2020-07" db="EMBL/GenBank/DDBJ databases">
        <title>Halosimplex litoreum sp. nov. and Halosimplex rubrum sp. nov., isolated from different salt environments.</title>
        <authorList>
            <person name="Cui H."/>
        </authorList>
    </citation>
    <scope>NUCLEOTIDE SEQUENCE [LARGE SCALE GENOMIC DNA]</scope>
    <source>
        <strain evidence="3 4">R2</strain>
    </source>
</reference>
<feature type="region of interest" description="Disordered" evidence="1">
    <location>
        <begin position="126"/>
        <end position="147"/>
    </location>
</feature>
<dbReference type="EMBL" id="CP058909">
    <property type="protein sequence ID" value="QLH83007.1"/>
    <property type="molecule type" value="Genomic_DNA"/>
</dbReference>
<protein>
    <submittedName>
        <fullName evidence="3">Cold shock domain-containing protein</fullName>
    </submittedName>
</protein>
<evidence type="ECO:0000313" key="4">
    <source>
        <dbReference type="Proteomes" id="UP000509346"/>
    </source>
</evidence>
<dbReference type="InterPro" id="IPR012340">
    <property type="entry name" value="NA-bd_OB-fold"/>
</dbReference>
<evidence type="ECO:0000256" key="1">
    <source>
        <dbReference type="SAM" id="MobiDB-lite"/>
    </source>
</evidence>
<keyword evidence="4" id="KW-1185">Reference proteome</keyword>
<proteinExistence type="predicted"/>
<feature type="compositionally biased region" description="Polar residues" evidence="1">
    <location>
        <begin position="126"/>
        <end position="135"/>
    </location>
</feature>
<dbReference type="KEGG" id="hpel:HZS54_15840"/>
<dbReference type="InterPro" id="IPR002059">
    <property type="entry name" value="CSP_DNA-bd"/>
</dbReference>
<feature type="domain" description="CSD" evidence="2">
    <location>
        <begin position="146"/>
        <end position="210"/>
    </location>
</feature>
<feature type="region of interest" description="Disordered" evidence="1">
    <location>
        <begin position="216"/>
        <end position="240"/>
    </location>
</feature>
<feature type="compositionally biased region" description="Basic and acidic residues" evidence="1">
    <location>
        <begin position="216"/>
        <end position="237"/>
    </location>
</feature>
<evidence type="ECO:0000259" key="2">
    <source>
        <dbReference type="PROSITE" id="PS51857"/>
    </source>
</evidence>
<organism evidence="3 4">
    <name type="scientific">Halosimplex pelagicum</name>
    <dbReference type="NCBI Taxonomy" id="869886"/>
    <lineage>
        <taxon>Archaea</taxon>
        <taxon>Methanobacteriati</taxon>
        <taxon>Methanobacteriota</taxon>
        <taxon>Stenosarchaea group</taxon>
        <taxon>Halobacteria</taxon>
        <taxon>Halobacteriales</taxon>
        <taxon>Haloarculaceae</taxon>
        <taxon>Halosimplex</taxon>
    </lineage>
</organism>
<sequence>MAILHEYVPSSENDGYYIYDAYDGRNITYQVSAFARDVLEILDSCAVEEKVPPEVFHTLRGLDLIYTGETGVETYNELIDIPTNGQPKRLPASEREIFFESLLSRNDLDVDERENIQNYVEKNQIENSTEANSQAEWAPEPPHSDSYQGRVARTFQDDEWGFIETRTDDVDEDVFFHQSMFEDMSLKTNMRVEFSYQPTSEGLEITHVKPLTDALGRKLKDRNSQDLDSDTEPRDDSTVGISELSVGDYVEAKIDHAKGKKGIGTKGYLHIHHRRGSGAQYIHISSKGNPVPVNKWVVVKIMEVNQGHAMAKMKSPPENIDPPLYMP</sequence>
<dbReference type="Gene3D" id="2.40.50.140">
    <property type="entry name" value="Nucleic acid-binding proteins"/>
    <property type="match status" value="1"/>
</dbReference>
<name>A0A7D5SWD3_9EURY</name>
<dbReference type="AlphaFoldDB" id="A0A7D5SWD3"/>
<dbReference type="RefSeq" id="WP_179918065.1">
    <property type="nucleotide sequence ID" value="NZ_CP058909.1"/>
</dbReference>
<dbReference type="PROSITE" id="PS51857">
    <property type="entry name" value="CSD_2"/>
    <property type="match status" value="1"/>
</dbReference>
<gene>
    <name evidence="3" type="ORF">HZS54_15840</name>
</gene>
<dbReference type="Proteomes" id="UP000509346">
    <property type="component" value="Chromosome"/>
</dbReference>
<accession>A0A7D5SWD3</accession>
<dbReference type="SUPFAM" id="SSF50249">
    <property type="entry name" value="Nucleic acid-binding proteins"/>
    <property type="match status" value="1"/>
</dbReference>
<evidence type="ECO:0000313" key="3">
    <source>
        <dbReference type="EMBL" id="QLH83007.1"/>
    </source>
</evidence>
<dbReference type="GO" id="GO:0003676">
    <property type="term" value="F:nucleic acid binding"/>
    <property type="evidence" value="ECO:0007669"/>
    <property type="project" value="InterPro"/>
</dbReference>
<dbReference type="GeneID" id="56084091"/>